<evidence type="ECO:0000256" key="4">
    <source>
        <dbReference type="ARBA" id="ARBA00022729"/>
    </source>
</evidence>
<keyword evidence="11" id="KW-1185">Reference proteome</keyword>
<dbReference type="NCBIfam" id="TIGR02887">
    <property type="entry name" value="spore_ger_x_C"/>
    <property type="match status" value="1"/>
</dbReference>
<evidence type="ECO:0000256" key="5">
    <source>
        <dbReference type="ARBA" id="ARBA00023136"/>
    </source>
</evidence>
<evidence type="ECO:0000256" key="6">
    <source>
        <dbReference type="ARBA" id="ARBA00023139"/>
    </source>
</evidence>
<dbReference type="Pfam" id="PF25198">
    <property type="entry name" value="Spore_GerAC_N"/>
    <property type="match status" value="1"/>
</dbReference>
<evidence type="ECO:0000259" key="8">
    <source>
        <dbReference type="Pfam" id="PF05504"/>
    </source>
</evidence>
<dbReference type="InterPro" id="IPR008844">
    <property type="entry name" value="Spore_GerAC-like"/>
</dbReference>
<keyword evidence="3" id="KW-0309">Germination</keyword>
<dbReference type="Proteomes" id="UP000247416">
    <property type="component" value="Unassembled WGS sequence"/>
</dbReference>
<evidence type="ECO:0000313" key="11">
    <source>
        <dbReference type="Proteomes" id="UP000247416"/>
    </source>
</evidence>
<evidence type="ECO:0000313" key="10">
    <source>
        <dbReference type="EMBL" id="PYF02474.1"/>
    </source>
</evidence>
<comment type="subcellular location">
    <subcellularLocation>
        <location evidence="1">Membrane</location>
        <topology evidence="1">Lipid-anchor</topology>
    </subcellularLocation>
</comment>
<accession>A0A318TCN0</accession>
<keyword evidence="6" id="KW-0564">Palmitate</keyword>
<organism evidence="10 11">
    <name type="scientific">Ureibacillus chungkukjangi</name>
    <dbReference type="NCBI Taxonomy" id="1202712"/>
    <lineage>
        <taxon>Bacteria</taxon>
        <taxon>Bacillati</taxon>
        <taxon>Bacillota</taxon>
        <taxon>Bacilli</taxon>
        <taxon>Bacillales</taxon>
        <taxon>Caryophanaceae</taxon>
        <taxon>Ureibacillus</taxon>
    </lineage>
</organism>
<evidence type="ECO:0000256" key="3">
    <source>
        <dbReference type="ARBA" id="ARBA00022544"/>
    </source>
</evidence>
<evidence type="ECO:0000259" key="9">
    <source>
        <dbReference type="Pfam" id="PF25198"/>
    </source>
</evidence>
<evidence type="ECO:0000256" key="1">
    <source>
        <dbReference type="ARBA" id="ARBA00004635"/>
    </source>
</evidence>
<keyword evidence="7" id="KW-0449">Lipoprotein</keyword>
<dbReference type="Gene3D" id="3.30.300.210">
    <property type="entry name" value="Nutrient germinant receptor protein C, domain 3"/>
    <property type="match status" value="1"/>
</dbReference>
<dbReference type="Pfam" id="PF05504">
    <property type="entry name" value="Spore_GerAC"/>
    <property type="match status" value="1"/>
</dbReference>
<feature type="domain" description="Spore germination GerAC-like C-terminal" evidence="8">
    <location>
        <begin position="224"/>
        <end position="386"/>
    </location>
</feature>
<proteinExistence type="inferred from homology"/>
<dbReference type="InterPro" id="IPR046953">
    <property type="entry name" value="Spore_GerAC-like_C"/>
</dbReference>
<dbReference type="PANTHER" id="PTHR35789:SF1">
    <property type="entry name" value="SPORE GERMINATION PROTEIN B3"/>
    <property type="match status" value="1"/>
</dbReference>
<dbReference type="RefSeq" id="WP_107937559.1">
    <property type="nucleotide sequence ID" value="NZ_CP085009.1"/>
</dbReference>
<dbReference type="GO" id="GO:0009847">
    <property type="term" value="P:spore germination"/>
    <property type="evidence" value="ECO:0007669"/>
    <property type="project" value="InterPro"/>
</dbReference>
<dbReference type="AlphaFoldDB" id="A0A318TCN0"/>
<dbReference type="PANTHER" id="PTHR35789">
    <property type="entry name" value="SPORE GERMINATION PROTEIN B3"/>
    <property type="match status" value="1"/>
</dbReference>
<dbReference type="InterPro" id="IPR057336">
    <property type="entry name" value="GerAC_N"/>
</dbReference>
<keyword evidence="4" id="KW-0732">Signal</keyword>
<dbReference type="InterPro" id="IPR038501">
    <property type="entry name" value="Spore_GerAC_C_sf"/>
</dbReference>
<evidence type="ECO:0000256" key="2">
    <source>
        <dbReference type="ARBA" id="ARBA00007886"/>
    </source>
</evidence>
<sequence length="405" mass="44641">MRKKVKFILILSVLVTLLSGCLGKTEINDLGIVMAVGLDKGEEEGSIKVTAQIVRPADARGSTGAPSGQTGEPIWSITASGDSIFEAMRHLGRHSSRRIYWAHNFAVVINEDLAKEGISDIIDFFTRNHQLRMQTLVAVTPDPASEVVSTMTGIEVIPGQAINDLFLFNSLTAAAPQSEIIDLQKTYLNESSQPVLARLSLNTHGISNKEPTSEPTIKQIELAGAGVFKNDKLVGTVKPEDTIGLLFFLENAKSAAVVTPCPDNPEQSMSVELKTANFQVTPTYNNNQVGFDTKLKAVVQLVEAGCPFSISDEKQVKQIEKQIEENLKGKIEKIVELAQKEYKSDFLELGETFKNRYPGEWKKIVANWEDEFTQATLNSKVEVKLTSAALLYLPTKPRNEEEVHR</sequence>
<comment type="similarity">
    <text evidence="2">Belongs to the GerABKC lipoprotein family.</text>
</comment>
<dbReference type="EMBL" id="QJTJ01000041">
    <property type="protein sequence ID" value="PYF02474.1"/>
    <property type="molecule type" value="Genomic_DNA"/>
</dbReference>
<reference evidence="10 11" key="1">
    <citation type="submission" date="2018-06" db="EMBL/GenBank/DDBJ databases">
        <title>Genomic Encyclopedia of Archaeal and Bacterial Type Strains, Phase II (KMG-II): from individual species to whole genera.</title>
        <authorList>
            <person name="Goeker M."/>
        </authorList>
    </citation>
    <scope>NUCLEOTIDE SEQUENCE [LARGE SCALE GENOMIC DNA]</scope>
    <source>
        <strain evidence="10 11">KACC 16626</strain>
    </source>
</reference>
<gene>
    <name evidence="10" type="ORF">BJ095_1418</name>
</gene>
<dbReference type="GO" id="GO:0016020">
    <property type="term" value="C:membrane"/>
    <property type="evidence" value="ECO:0007669"/>
    <property type="project" value="UniProtKB-SubCell"/>
</dbReference>
<feature type="domain" description="Spore germination protein N-terminal" evidence="9">
    <location>
        <begin position="24"/>
        <end position="200"/>
    </location>
</feature>
<evidence type="ECO:0000256" key="7">
    <source>
        <dbReference type="ARBA" id="ARBA00023288"/>
    </source>
</evidence>
<dbReference type="Gene3D" id="6.20.190.10">
    <property type="entry name" value="Nutrient germinant receptor protein C, domain 1"/>
    <property type="match status" value="1"/>
</dbReference>
<name>A0A318TCN0_9BACL</name>
<protein>
    <submittedName>
        <fullName evidence="10">Spore germination protein KC</fullName>
    </submittedName>
</protein>
<comment type="caution">
    <text evidence="10">The sequence shown here is derived from an EMBL/GenBank/DDBJ whole genome shotgun (WGS) entry which is preliminary data.</text>
</comment>
<keyword evidence="5" id="KW-0472">Membrane</keyword>
<dbReference type="PROSITE" id="PS51257">
    <property type="entry name" value="PROKAR_LIPOPROTEIN"/>
    <property type="match status" value="1"/>
</dbReference>
<dbReference type="OrthoDB" id="9816067at2"/>